<organism evidence="1 2">
    <name type="scientific">Irpex rosettiformis</name>
    <dbReference type="NCBI Taxonomy" id="378272"/>
    <lineage>
        <taxon>Eukaryota</taxon>
        <taxon>Fungi</taxon>
        <taxon>Dikarya</taxon>
        <taxon>Basidiomycota</taxon>
        <taxon>Agaricomycotina</taxon>
        <taxon>Agaricomycetes</taxon>
        <taxon>Polyporales</taxon>
        <taxon>Irpicaceae</taxon>
        <taxon>Irpex</taxon>
    </lineage>
</organism>
<protein>
    <submittedName>
        <fullName evidence="1">Uncharacterized protein</fullName>
    </submittedName>
</protein>
<dbReference type="Proteomes" id="UP001055072">
    <property type="component" value="Unassembled WGS sequence"/>
</dbReference>
<gene>
    <name evidence="1" type="ORF">BDY19DRAFT_516139</name>
</gene>
<proteinExistence type="predicted"/>
<keyword evidence="2" id="KW-1185">Reference proteome</keyword>
<comment type="caution">
    <text evidence="1">The sequence shown here is derived from an EMBL/GenBank/DDBJ whole genome shotgun (WGS) entry which is preliminary data.</text>
</comment>
<name>A0ACB8TS74_9APHY</name>
<accession>A0ACB8TS74</accession>
<evidence type="ECO:0000313" key="1">
    <source>
        <dbReference type="EMBL" id="KAI0084704.1"/>
    </source>
</evidence>
<dbReference type="EMBL" id="MU274939">
    <property type="protein sequence ID" value="KAI0084704.1"/>
    <property type="molecule type" value="Genomic_DNA"/>
</dbReference>
<evidence type="ECO:0000313" key="2">
    <source>
        <dbReference type="Proteomes" id="UP001055072"/>
    </source>
</evidence>
<sequence length="141" mass="15966">MIWVIPLPPSSLQPTPPFLVAFFVFFFILFHLRSRPQCMDELTSKANPHPYSWDDDLGIHTGSPRLSRQPSAKVLRERELASSSRPEEFSPLELCQRGRCSCIVHKGAVITIGAMMNLNQLRLHHVHYIISGLTSVATRLC</sequence>
<reference evidence="1" key="1">
    <citation type="journal article" date="2021" name="Environ. Microbiol.">
        <title>Gene family expansions and transcriptome signatures uncover fungal adaptations to wood decay.</title>
        <authorList>
            <person name="Hage H."/>
            <person name="Miyauchi S."/>
            <person name="Viragh M."/>
            <person name="Drula E."/>
            <person name="Min B."/>
            <person name="Chaduli D."/>
            <person name="Navarro D."/>
            <person name="Favel A."/>
            <person name="Norest M."/>
            <person name="Lesage-Meessen L."/>
            <person name="Balint B."/>
            <person name="Merenyi Z."/>
            <person name="de Eugenio L."/>
            <person name="Morin E."/>
            <person name="Martinez A.T."/>
            <person name="Baldrian P."/>
            <person name="Stursova M."/>
            <person name="Martinez M.J."/>
            <person name="Novotny C."/>
            <person name="Magnuson J.K."/>
            <person name="Spatafora J.W."/>
            <person name="Maurice S."/>
            <person name="Pangilinan J."/>
            <person name="Andreopoulos W."/>
            <person name="LaButti K."/>
            <person name="Hundley H."/>
            <person name="Na H."/>
            <person name="Kuo A."/>
            <person name="Barry K."/>
            <person name="Lipzen A."/>
            <person name="Henrissat B."/>
            <person name="Riley R."/>
            <person name="Ahrendt S."/>
            <person name="Nagy L.G."/>
            <person name="Grigoriev I.V."/>
            <person name="Martin F."/>
            <person name="Rosso M.N."/>
        </authorList>
    </citation>
    <scope>NUCLEOTIDE SEQUENCE</scope>
    <source>
        <strain evidence="1">CBS 384.51</strain>
    </source>
</reference>